<feature type="region of interest" description="Disordered" evidence="3">
    <location>
        <begin position="803"/>
        <end position="834"/>
    </location>
</feature>
<feature type="domain" description="Centromere protein J C-terminal" evidence="4">
    <location>
        <begin position="899"/>
        <end position="931"/>
    </location>
</feature>
<proteinExistence type="inferred from homology"/>
<dbReference type="FunFam" id="2.60.450.20:FF:000002">
    <property type="entry name" value="Spindle assembly abnormal 4"/>
    <property type="match status" value="1"/>
</dbReference>
<organism evidence="5 6">
    <name type="scientific">Stomoxys calcitrans</name>
    <name type="common">Stable fly</name>
    <name type="synonym">Conops calcitrans</name>
    <dbReference type="NCBI Taxonomy" id="35570"/>
    <lineage>
        <taxon>Eukaryota</taxon>
        <taxon>Metazoa</taxon>
        <taxon>Ecdysozoa</taxon>
        <taxon>Arthropoda</taxon>
        <taxon>Hexapoda</taxon>
        <taxon>Insecta</taxon>
        <taxon>Pterygota</taxon>
        <taxon>Neoptera</taxon>
        <taxon>Endopterygota</taxon>
        <taxon>Diptera</taxon>
        <taxon>Brachycera</taxon>
        <taxon>Muscomorpha</taxon>
        <taxon>Muscoidea</taxon>
        <taxon>Muscidae</taxon>
        <taxon>Stomoxys</taxon>
    </lineage>
</organism>
<reference evidence="5" key="1">
    <citation type="submission" date="2020-05" db="UniProtKB">
        <authorList>
            <consortium name="EnsemblMetazoa"/>
        </authorList>
    </citation>
    <scope>IDENTIFICATION</scope>
    <source>
        <strain evidence="5">USDA</strain>
    </source>
</reference>
<evidence type="ECO:0000313" key="6">
    <source>
        <dbReference type="Proteomes" id="UP000095300"/>
    </source>
</evidence>
<dbReference type="Gene3D" id="2.60.450.20">
    <property type="match status" value="1"/>
</dbReference>
<gene>
    <name evidence="5" type="primary">106090918</name>
</gene>
<keyword evidence="6" id="KW-1185">Reference proteome</keyword>
<feature type="compositionally biased region" description="Low complexity" evidence="3">
    <location>
        <begin position="251"/>
        <end position="269"/>
    </location>
</feature>
<dbReference type="OrthoDB" id="10252174at2759"/>
<evidence type="ECO:0000313" key="5">
    <source>
        <dbReference type="EnsemblMetazoa" id="SCAU006477-PA"/>
    </source>
</evidence>
<dbReference type="InterPro" id="IPR009852">
    <property type="entry name" value="CENPJ_C_dom"/>
</dbReference>
<feature type="region of interest" description="Disordered" evidence="3">
    <location>
        <begin position="393"/>
        <end position="450"/>
    </location>
</feature>
<feature type="compositionally biased region" description="Polar residues" evidence="3">
    <location>
        <begin position="695"/>
        <end position="720"/>
    </location>
</feature>
<dbReference type="GO" id="GO:0005814">
    <property type="term" value="C:centriole"/>
    <property type="evidence" value="ECO:0007669"/>
    <property type="project" value="TreeGrafter"/>
</dbReference>
<keyword evidence="2" id="KW-0175">Coiled coil</keyword>
<accession>A0A1I8PB80</accession>
<dbReference type="Proteomes" id="UP000095300">
    <property type="component" value="Unassembled WGS sequence"/>
</dbReference>
<feature type="region of interest" description="Disordered" evidence="3">
    <location>
        <begin position="115"/>
        <end position="139"/>
    </location>
</feature>
<dbReference type="VEuPathDB" id="VectorBase:SCAU006477"/>
<evidence type="ECO:0000259" key="4">
    <source>
        <dbReference type="Pfam" id="PF07202"/>
    </source>
</evidence>
<name>A0A1I8PB80_STOCA</name>
<feature type="domain" description="Centromere protein J C-terminal" evidence="4">
    <location>
        <begin position="975"/>
        <end position="1004"/>
    </location>
</feature>
<dbReference type="InterPro" id="IPR047002">
    <property type="entry name" value="Tcp10_C_sf"/>
</dbReference>
<feature type="coiled-coil region" evidence="2">
    <location>
        <begin position="561"/>
        <end position="663"/>
    </location>
</feature>
<dbReference type="Pfam" id="PF07202">
    <property type="entry name" value="Tcp10_C"/>
    <property type="match status" value="3"/>
</dbReference>
<evidence type="ECO:0000256" key="2">
    <source>
        <dbReference type="SAM" id="Coils"/>
    </source>
</evidence>
<dbReference type="EnsemblMetazoa" id="SCAU006477-RA">
    <property type="protein sequence ID" value="SCAU006477-PA"/>
    <property type="gene ID" value="SCAU006477"/>
</dbReference>
<feature type="domain" description="Centromere protein J C-terminal" evidence="4">
    <location>
        <begin position="939"/>
        <end position="971"/>
    </location>
</feature>
<feature type="region of interest" description="Disordered" evidence="3">
    <location>
        <begin position="676"/>
        <end position="778"/>
    </location>
</feature>
<comment type="similarity">
    <text evidence="1">Belongs to the TCP10 family.</text>
</comment>
<dbReference type="PANTHER" id="PTHR10331">
    <property type="entry name" value="T COMPLEX PROTEIN 10"/>
    <property type="match status" value="1"/>
</dbReference>
<feature type="region of interest" description="Disordered" evidence="3">
    <location>
        <begin position="245"/>
        <end position="270"/>
    </location>
</feature>
<dbReference type="GO" id="GO:0005813">
    <property type="term" value="C:centrosome"/>
    <property type="evidence" value="ECO:0007669"/>
    <property type="project" value="TreeGrafter"/>
</dbReference>
<evidence type="ECO:0000256" key="1">
    <source>
        <dbReference type="ARBA" id="ARBA00005627"/>
    </source>
</evidence>
<feature type="compositionally biased region" description="Basic and acidic residues" evidence="3">
    <location>
        <begin position="807"/>
        <end position="825"/>
    </location>
</feature>
<feature type="compositionally biased region" description="Polar residues" evidence="3">
    <location>
        <begin position="734"/>
        <end position="774"/>
    </location>
</feature>
<dbReference type="GO" id="GO:0061511">
    <property type="term" value="P:centriole elongation"/>
    <property type="evidence" value="ECO:0007669"/>
    <property type="project" value="TreeGrafter"/>
</dbReference>
<dbReference type="PANTHER" id="PTHR10331:SF6">
    <property type="entry name" value="SPINDLE ASSEMBLY ABNORMAL 4"/>
    <property type="match status" value="1"/>
</dbReference>
<feature type="compositionally biased region" description="Basic residues" evidence="3">
    <location>
        <begin position="723"/>
        <end position="733"/>
    </location>
</feature>
<protein>
    <recommendedName>
        <fullName evidence="4">Centromere protein J C-terminal domain-containing protein</fullName>
    </recommendedName>
</protein>
<dbReference type="GO" id="GO:0015631">
    <property type="term" value="F:tubulin binding"/>
    <property type="evidence" value="ECO:0007669"/>
    <property type="project" value="TreeGrafter"/>
</dbReference>
<feature type="coiled-coil region" evidence="2">
    <location>
        <begin position="490"/>
        <end position="531"/>
    </location>
</feature>
<dbReference type="GO" id="GO:0060271">
    <property type="term" value="P:cilium assembly"/>
    <property type="evidence" value="ECO:0007669"/>
    <property type="project" value="TreeGrafter"/>
</dbReference>
<dbReference type="AlphaFoldDB" id="A0A1I8PB80"/>
<sequence length="1020" mass="116511">MLKTGDNNKNSASTIPMASLFPGGFDANVKKSDIVKRLEELNKWKEEQEKLLSLRQDLQRQMLGMEQKTMYQMLGLSSGENVLNEIEEAEGNAAEALNAEEFQEYEESILEFKNAEEEEVEEDDGVTHPSAAEPSSYRTLTSGYATEECMEAPSSKPKRPFLKRGQGLKQRFKIDPEELRITNLPRYKYANAHPKLKLKPRKLPNHLVKKNSIPGTVKAPSPKDVGLDVHEKRFQQLLISSKNVCNSTPENKSSLLSSKNLSGASSNASTSLPRVRFVETSLKVLKQHSQEYTPSEGSSITRPTTVAWSKILDSQQIKPLPVVRKNVSPNLPQSEQDIFELLEEKANNGSFDMNSTCMKQFLQRRLNEHFNETDIIPISEGLKQKRLQPLVEAVDHEQSSASLEEAEENDTSIAPGNSECGDDDTTHRTLETTNNSTTYYPPRSNENRVRFSDSHDTREYGHEETACTDSSQLTAADGIGQEDVETEKASAELQEKTNMIKERLLELEKEIATFKQNNIQLLKAKQEYELEKSLHAQEQLEAAERLKDERIQMEIYLHDERMKLEEEKRKFEQQIKMKSQSLASKERKEMEKLREQVAQLETQLKNKECNHAAAQARWRTQIRTMEREEKRLHEQIEILTKENKRLENEMLKVSRENNNKLLQEINRNIAKLAPKQTQHDAVAFPEDSQPPVLGSSRSLSKTIVATAATNKNSKSPSKGHTITAHKRIARKSTKPTNNQLSKQSHPLPETPSSGESDTSCNENNKCSRQSNKKQQPQKHFVEFDEDEEDILEELKTCLVKNKSQAVTKEESLSAKHQEESPRMDKAPPSSPTNMKREIVNADGSKDIWYPNGNLKKISADGMLIRMLYYNKDIKETNINEGTVKYYYAETNTWHTTYLDGLEILEFPNGQIEHRHKNGLVEVHYPNNSVKIMDPRDEKKLEEWRFADGTHLVQMRNGDKILSLPNGQKEIHTKLQKRREYPDGTVKIVYPDGSTETRYSNGRVRLKDKDGNLVMDTEEAK</sequence>
<evidence type="ECO:0000256" key="3">
    <source>
        <dbReference type="SAM" id="MobiDB-lite"/>
    </source>
</evidence>
<dbReference type="InterPro" id="IPR026581">
    <property type="entry name" value="TCP10L/CENPJ"/>
</dbReference>